<feature type="region of interest" description="Disordered" evidence="1">
    <location>
        <begin position="1"/>
        <end position="39"/>
    </location>
</feature>
<evidence type="ECO:0000256" key="1">
    <source>
        <dbReference type="SAM" id="MobiDB-lite"/>
    </source>
</evidence>
<accession>A0A7S3UHJ1</accession>
<proteinExistence type="predicted"/>
<name>A0A7S3UHJ1_9CHLO</name>
<organism evidence="2">
    <name type="scientific">Picocystis salinarum</name>
    <dbReference type="NCBI Taxonomy" id="88271"/>
    <lineage>
        <taxon>Eukaryota</taxon>
        <taxon>Viridiplantae</taxon>
        <taxon>Chlorophyta</taxon>
        <taxon>Picocystophyceae</taxon>
        <taxon>Picocystales</taxon>
        <taxon>Picocystaceae</taxon>
        <taxon>Picocystis</taxon>
    </lineage>
</organism>
<dbReference type="AlphaFoldDB" id="A0A7S3UHJ1"/>
<evidence type="ECO:0000313" key="2">
    <source>
        <dbReference type="EMBL" id="CAE0614021.1"/>
    </source>
</evidence>
<feature type="compositionally biased region" description="Basic and acidic residues" evidence="1">
    <location>
        <begin position="27"/>
        <end position="38"/>
    </location>
</feature>
<protein>
    <submittedName>
        <fullName evidence="2">Uncharacterized protein</fullName>
    </submittedName>
</protein>
<gene>
    <name evidence="2" type="ORF">PSAL00342_LOCUS7922</name>
</gene>
<sequence>MEDESADKERQEVENEAQGSVENIQGKGKEDQSEEPKVQGRSLMQIVTLLDQMAEDVCKIVVDKDADEAIESLESKLEVIDFACEKAEKEALDEESYLLLSQLAKILQYLNGQLVQDRDEQISQYFLVRAGNGLEVRTFDPNGQRDAFPQRQEVLRQAMQGGGSYVYPAHTAVAYQPYNVQQTQTQVPAQYPGYFPGTHAMHYMSEGGMHSHESHLPTPSYTAPTHINMNAQMLLGQTRGRMQYGMMQQTPYGYQPEPQLQLGLPSYSQGQQFQNPPQMHGFQLTGYPQNFVPQWNQTVPSSMQQPQSQVIPLVDQRKGPGHHTYSPYLQK</sequence>
<dbReference type="EMBL" id="HBIS01009741">
    <property type="protein sequence ID" value="CAE0614021.1"/>
    <property type="molecule type" value="Transcribed_RNA"/>
</dbReference>
<reference evidence="2" key="1">
    <citation type="submission" date="2021-01" db="EMBL/GenBank/DDBJ databases">
        <authorList>
            <person name="Corre E."/>
            <person name="Pelletier E."/>
            <person name="Niang G."/>
            <person name="Scheremetjew M."/>
            <person name="Finn R."/>
            <person name="Kale V."/>
            <person name="Holt S."/>
            <person name="Cochrane G."/>
            <person name="Meng A."/>
            <person name="Brown T."/>
            <person name="Cohen L."/>
        </authorList>
    </citation>
    <scope>NUCLEOTIDE SEQUENCE</scope>
    <source>
        <strain evidence="2">CCMP1897</strain>
    </source>
</reference>